<dbReference type="EMBL" id="QEAM01000080">
    <property type="protein sequence ID" value="TPX47310.1"/>
    <property type="molecule type" value="Genomic_DNA"/>
</dbReference>
<evidence type="ECO:0000313" key="3">
    <source>
        <dbReference type="EMBL" id="TPX47310.1"/>
    </source>
</evidence>
<evidence type="ECO:0000256" key="1">
    <source>
        <dbReference type="SAM" id="Coils"/>
    </source>
</evidence>
<evidence type="ECO:0000313" key="4">
    <source>
        <dbReference type="Proteomes" id="UP000320475"/>
    </source>
</evidence>
<dbReference type="VEuPathDB" id="FungiDB:SeMB42_g04299"/>
<dbReference type="InterPro" id="IPR037830">
    <property type="entry name" value="ZZZ3"/>
</dbReference>
<dbReference type="PANTHER" id="PTHR22705">
    <property type="entry name" value="ZINC FINGER, ZZ DOMAIN CONTAINING 3"/>
    <property type="match status" value="1"/>
</dbReference>
<sequence length="246" mass="26300">MGQTMQQTIEPLRSRSGSPATTASPDQLDLKKNNDYQLVASALAVLRHQLSQAQKDLQRLEELKTEALSDPLTYVDKLTTRCAHMDYTGLQKVIAIPHINIEKYLEPLKKGGVDIAEIVIPPPKRPKIHKMPASEISTSIVVPFQRSPSSSSLCASPFQSPAAAAGDIIKPAPKAAARRGKGTRGPGIRPAGLYYSNRFSGASYLGTPTVRMETDDDVKTAAVNANATTTATTSTPQAPLSPSPSV</sequence>
<dbReference type="PANTHER" id="PTHR22705:SF0">
    <property type="entry name" value="ZZ-TYPE ZINC FINGER-CONTAINING PROTEIN 3"/>
    <property type="match status" value="1"/>
</dbReference>
<name>A0A507D8W9_9FUNG</name>
<accession>A0A507D8W9</accession>
<feature type="region of interest" description="Disordered" evidence="2">
    <location>
        <begin position="224"/>
        <end position="246"/>
    </location>
</feature>
<evidence type="ECO:0000256" key="2">
    <source>
        <dbReference type="SAM" id="MobiDB-lite"/>
    </source>
</evidence>
<protein>
    <submittedName>
        <fullName evidence="3">Uncharacterized protein</fullName>
    </submittedName>
</protein>
<dbReference type="AlphaFoldDB" id="A0A507D8W9"/>
<feature type="region of interest" description="Disordered" evidence="2">
    <location>
        <begin position="170"/>
        <end position="190"/>
    </location>
</feature>
<comment type="caution">
    <text evidence="3">The sequence shown here is derived from an EMBL/GenBank/DDBJ whole genome shotgun (WGS) entry which is preliminary data.</text>
</comment>
<reference evidence="3 4" key="1">
    <citation type="journal article" date="2019" name="Sci. Rep.">
        <title>Comparative genomics of chytrid fungi reveal insights into the obligate biotrophic and pathogenic lifestyle of Synchytrium endobioticum.</title>
        <authorList>
            <person name="van de Vossenberg B.T.L.H."/>
            <person name="Warris S."/>
            <person name="Nguyen H.D.T."/>
            <person name="van Gent-Pelzer M.P.E."/>
            <person name="Joly D.L."/>
            <person name="van de Geest H.C."/>
            <person name="Bonants P.J.M."/>
            <person name="Smith D.S."/>
            <person name="Levesque C.A."/>
            <person name="van der Lee T.A.J."/>
        </authorList>
    </citation>
    <scope>NUCLEOTIDE SEQUENCE [LARGE SCALE GENOMIC DNA]</scope>
    <source>
        <strain evidence="3 4">LEV6574</strain>
    </source>
</reference>
<feature type="coiled-coil region" evidence="1">
    <location>
        <begin position="43"/>
        <end position="70"/>
    </location>
</feature>
<organism evidence="3 4">
    <name type="scientific">Synchytrium endobioticum</name>
    <dbReference type="NCBI Taxonomy" id="286115"/>
    <lineage>
        <taxon>Eukaryota</taxon>
        <taxon>Fungi</taxon>
        <taxon>Fungi incertae sedis</taxon>
        <taxon>Chytridiomycota</taxon>
        <taxon>Chytridiomycota incertae sedis</taxon>
        <taxon>Chytridiomycetes</taxon>
        <taxon>Synchytriales</taxon>
        <taxon>Synchytriaceae</taxon>
        <taxon>Synchytrium</taxon>
    </lineage>
</organism>
<feature type="region of interest" description="Disordered" evidence="2">
    <location>
        <begin position="1"/>
        <end position="29"/>
    </location>
</feature>
<dbReference type="Proteomes" id="UP000320475">
    <property type="component" value="Unassembled WGS sequence"/>
</dbReference>
<gene>
    <name evidence="3" type="ORF">SeLEV6574_g02734</name>
</gene>
<keyword evidence="1" id="KW-0175">Coiled coil</keyword>
<proteinExistence type="predicted"/>
<feature type="compositionally biased region" description="Polar residues" evidence="2">
    <location>
        <begin position="1"/>
        <end position="25"/>
    </location>
</feature>
<dbReference type="OrthoDB" id="424753at2759"/>
<feature type="compositionally biased region" description="Low complexity" evidence="2">
    <location>
        <begin position="224"/>
        <end position="238"/>
    </location>
</feature>